<reference evidence="5 6" key="1">
    <citation type="journal article" date="2019" name="Nat. Med.">
        <title>A library of human gut bacterial isolates paired with longitudinal multiomics data enables mechanistic microbiome research.</title>
        <authorList>
            <person name="Poyet M."/>
            <person name="Groussin M."/>
            <person name="Gibbons S.M."/>
            <person name="Avila-Pacheco J."/>
            <person name="Jiang X."/>
            <person name="Kearney S.M."/>
            <person name="Perrotta A.R."/>
            <person name="Berdy B."/>
            <person name="Zhao S."/>
            <person name="Lieberman T.D."/>
            <person name="Swanson P.K."/>
            <person name="Smith M."/>
            <person name="Roesemann S."/>
            <person name="Alexander J.E."/>
            <person name="Rich S.A."/>
            <person name="Livny J."/>
            <person name="Vlamakis H."/>
            <person name="Clish C."/>
            <person name="Bullock K."/>
            <person name="Deik A."/>
            <person name="Scott J."/>
            <person name="Pierce K.A."/>
            <person name="Xavier R.J."/>
            <person name="Alm E.J."/>
        </authorList>
    </citation>
    <scope>NUCLEOTIDE SEQUENCE [LARGE SCALE GENOMIC DNA]</scope>
    <source>
        <strain evidence="5 6">BIOML-A156</strain>
    </source>
</reference>
<dbReference type="RefSeq" id="WP_195211874.1">
    <property type="nucleotide sequence ID" value="NZ_BQNN01000001.1"/>
</dbReference>
<evidence type="ECO:0000313" key="6">
    <source>
        <dbReference type="Proteomes" id="UP000488521"/>
    </source>
</evidence>
<dbReference type="GO" id="GO:0016887">
    <property type="term" value="F:ATP hydrolysis activity"/>
    <property type="evidence" value="ECO:0007669"/>
    <property type="project" value="InterPro"/>
</dbReference>
<dbReference type="InterPro" id="IPR036890">
    <property type="entry name" value="HATPase_C_sf"/>
</dbReference>
<keyword evidence="2" id="KW-0547">Nucleotide-binding</keyword>
<keyword evidence="4" id="KW-0143">Chaperone</keyword>
<dbReference type="AlphaFoldDB" id="A0A6I0SAE8"/>
<evidence type="ECO:0000256" key="1">
    <source>
        <dbReference type="ARBA" id="ARBA00008239"/>
    </source>
</evidence>
<name>A0A6I0SAE8_BACT4</name>
<dbReference type="PANTHER" id="PTHR11528">
    <property type="entry name" value="HEAT SHOCK PROTEIN 90 FAMILY MEMBER"/>
    <property type="match status" value="1"/>
</dbReference>
<dbReference type="Pfam" id="PF13589">
    <property type="entry name" value="HATPase_c_3"/>
    <property type="match status" value="1"/>
</dbReference>
<evidence type="ECO:0000256" key="4">
    <source>
        <dbReference type="ARBA" id="ARBA00023186"/>
    </source>
</evidence>
<dbReference type="GO" id="GO:0005524">
    <property type="term" value="F:ATP binding"/>
    <property type="evidence" value="ECO:0007669"/>
    <property type="project" value="UniProtKB-KW"/>
</dbReference>
<dbReference type="SUPFAM" id="SSF55874">
    <property type="entry name" value="ATPase domain of HSP90 chaperone/DNA topoisomerase II/histidine kinase"/>
    <property type="match status" value="1"/>
</dbReference>
<evidence type="ECO:0008006" key="7">
    <source>
        <dbReference type="Google" id="ProtNLM"/>
    </source>
</evidence>
<dbReference type="GO" id="GO:0051082">
    <property type="term" value="F:unfolded protein binding"/>
    <property type="evidence" value="ECO:0007669"/>
    <property type="project" value="InterPro"/>
</dbReference>
<dbReference type="Proteomes" id="UP000488521">
    <property type="component" value="Unassembled WGS sequence"/>
</dbReference>
<evidence type="ECO:0000256" key="3">
    <source>
        <dbReference type="ARBA" id="ARBA00022840"/>
    </source>
</evidence>
<evidence type="ECO:0000256" key="2">
    <source>
        <dbReference type="ARBA" id="ARBA00022741"/>
    </source>
</evidence>
<organism evidence="5 6">
    <name type="scientific">Bacteroides thetaiotaomicron</name>
    <dbReference type="NCBI Taxonomy" id="818"/>
    <lineage>
        <taxon>Bacteria</taxon>
        <taxon>Pseudomonadati</taxon>
        <taxon>Bacteroidota</taxon>
        <taxon>Bacteroidia</taxon>
        <taxon>Bacteroidales</taxon>
        <taxon>Bacteroidaceae</taxon>
        <taxon>Bacteroides</taxon>
    </lineage>
</organism>
<evidence type="ECO:0000313" key="5">
    <source>
        <dbReference type="EMBL" id="KAB4468845.1"/>
    </source>
</evidence>
<gene>
    <name evidence="5" type="ORF">GAN59_23240</name>
</gene>
<comment type="similarity">
    <text evidence="1">Belongs to the heat shock protein 90 family.</text>
</comment>
<sequence length="778" mass="89212">MAKVKLQVEIQKILSVISKDIYDSPYALLRENVQNAYDAILMRLRKDPKFEPKIEIFLNDSKIIIRDNGIGMDYDTIENNYWKAGSSGKNNDEARKAGVVGTFGIGAMANFGICSHLEVKSRAYETDITHISRAIKETLSVNDDCISIEPSEDRLIDYGTEVCATLESGQTLTEEGAKNYLSPYVKYLRFPVYLNGNIISQNCYINIPTADNTITVNKRVSTSDIEFQLYIYISNFSNGQVRVLANNIFIREQEIIGDVFLEQNTNAIFGLRNNFGLATIPVNSTFNLGGFVNLSFLLPTAGREALSRESINYVSRIIELIENNIAEEISKYDIADSNRNFLMYIHNTRRYDLANKIRIQRQPNDDRIEFGYVAQELDNKKVYYYTGSDTQIIAQYANENSYLLLLSNESPRRNIQQQMLSLKRIEPISDNPRVLKEYSFEELSSAESALTFRAVSILKEDYLIQDPKVVFAEISHSVPNMVEQKNNTLYVYLSRESGNVQQVLKVYQQEFRLFDGFVKDFIRNFLYQKISPFVPSSTRQGADALFKILQKSKELYTIEYDEFGEIENLMKEYIAGKISMNEVFKVSTKNRTLQTQTVTENQIGTVEAEIPLITHSISNSSNGDSNNENIEINKYLPLPPIKILSNETTCKILKTNAGYQQLNNFTFFLGLSDKLFNRERDFFFEPHTTKVIWGMHKIVYIFTHASNSITLYYDIELKEKLDEDMTGGVTIPSTTIITKNRLFVPIVSEMIPYFDIKQGHKEFYVRYDIISQLGKSDI</sequence>
<comment type="caution">
    <text evidence="5">The sequence shown here is derived from an EMBL/GenBank/DDBJ whole genome shotgun (WGS) entry which is preliminary data.</text>
</comment>
<dbReference type="Gene3D" id="3.30.565.10">
    <property type="entry name" value="Histidine kinase-like ATPase, C-terminal domain"/>
    <property type="match status" value="1"/>
</dbReference>
<dbReference type="InterPro" id="IPR001404">
    <property type="entry name" value="Hsp90_fam"/>
</dbReference>
<dbReference type="GO" id="GO:0140662">
    <property type="term" value="F:ATP-dependent protein folding chaperone"/>
    <property type="evidence" value="ECO:0007669"/>
    <property type="project" value="InterPro"/>
</dbReference>
<keyword evidence="3" id="KW-0067">ATP-binding</keyword>
<protein>
    <recommendedName>
        <fullName evidence="7">ATP-binding protein</fullName>
    </recommendedName>
</protein>
<dbReference type="EMBL" id="WCRS01000029">
    <property type="protein sequence ID" value="KAB4468845.1"/>
    <property type="molecule type" value="Genomic_DNA"/>
</dbReference>
<proteinExistence type="inferred from homology"/>
<accession>A0A6I0SAE8</accession>